<evidence type="ECO:0000313" key="3">
    <source>
        <dbReference type="Proteomes" id="UP000054549"/>
    </source>
</evidence>
<keyword evidence="3" id="KW-1185">Reference proteome</keyword>
<dbReference type="HOGENOM" id="CLU_2819351_0_0_1"/>
<feature type="compositionally biased region" description="Polar residues" evidence="1">
    <location>
        <begin position="1"/>
        <end position="16"/>
    </location>
</feature>
<dbReference type="EMBL" id="KN818226">
    <property type="protein sequence ID" value="KIL69361.1"/>
    <property type="molecule type" value="Genomic_DNA"/>
</dbReference>
<reference evidence="2 3" key="1">
    <citation type="submission" date="2014-04" db="EMBL/GenBank/DDBJ databases">
        <title>Evolutionary Origins and Diversification of the Mycorrhizal Mutualists.</title>
        <authorList>
            <consortium name="DOE Joint Genome Institute"/>
            <consortium name="Mycorrhizal Genomics Consortium"/>
            <person name="Kohler A."/>
            <person name="Kuo A."/>
            <person name="Nagy L.G."/>
            <person name="Floudas D."/>
            <person name="Copeland A."/>
            <person name="Barry K.W."/>
            <person name="Cichocki N."/>
            <person name="Veneault-Fourrey C."/>
            <person name="LaButti K."/>
            <person name="Lindquist E.A."/>
            <person name="Lipzen A."/>
            <person name="Lundell T."/>
            <person name="Morin E."/>
            <person name="Murat C."/>
            <person name="Riley R."/>
            <person name="Ohm R."/>
            <person name="Sun H."/>
            <person name="Tunlid A."/>
            <person name="Henrissat B."/>
            <person name="Grigoriev I.V."/>
            <person name="Hibbett D.S."/>
            <person name="Martin F."/>
        </authorList>
    </citation>
    <scope>NUCLEOTIDE SEQUENCE [LARGE SCALE GENOMIC DNA]</scope>
    <source>
        <strain evidence="2 3">Koide BX008</strain>
    </source>
</reference>
<protein>
    <submittedName>
        <fullName evidence="2">Uncharacterized protein</fullName>
    </submittedName>
</protein>
<dbReference type="Proteomes" id="UP000054549">
    <property type="component" value="Unassembled WGS sequence"/>
</dbReference>
<sequence>MLEQQISPSQSPTVADSTHDNTSRMINDSKSETSTTLFTACFVLRLFEEIRSSTGASAGGKGCGIAD</sequence>
<feature type="non-terminal residue" evidence="2">
    <location>
        <position position="67"/>
    </location>
</feature>
<evidence type="ECO:0000313" key="2">
    <source>
        <dbReference type="EMBL" id="KIL69361.1"/>
    </source>
</evidence>
<proteinExistence type="predicted"/>
<dbReference type="InParanoid" id="A0A0C2XIQ2"/>
<evidence type="ECO:0000256" key="1">
    <source>
        <dbReference type="SAM" id="MobiDB-lite"/>
    </source>
</evidence>
<feature type="region of interest" description="Disordered" evidence="1">
    <location>
        <begin position="1"/>
        <end position="29"/>
    </location>
</feature>
<organism evidence="2 3">
    <name type="scientific">Amanita muscaria (strain Koide BX008)</name>
    <dbReference type="NCBI Taxonomy" id="946122"/>
    <lineage>
        <taxon>Eukaryota</taxon>
        <taxon>Fungi</taxon>
        <taxon>Dikarya</taxon>
        <taxon>Basidiomycota</taxon>
        <taxon>Agaricomycotina</taxon>
        <taxon>Agaricomycetes</taxon>
        <taxon>Agaricomycetidae</taxon>
        <taxon>Agaricales</taxon>
        <taxon>Pluteineae</taxon>
        <taxon>Amanitaceae</taxon>
        <taxon>Amanita</taxon>
    </lineage>
</organism>
<dbReference type="AlphaFoldDB" id="A0A0C2XIQ2"/>
<accession>A0A0C2XIQ2</accession>
<gene>
    <name evidence="2" type="ORF">M378DRAFT_157622</name>
</gene>
<name>A0A0C2XIQ2_AMAMK</name>
<feature type="compositionally biased region" description="Basic and acidic residues" evidence="1">
    <location>
        <begin position="17"/>
        <end position="29"/>
    </location>
</feature>